<comment type="subcellular location">
    <subcellularLocation>
        <location evidence="1 8">Cell membrane</location>
        <topology evidence="1 8">Multi-pass membrane protein</topology>
    </subcellularLocation>
</comment>
<accession>A0ABT9CFF4</accession>
<dbReference type="InterPro" id="IPR010065">
    <property type="entry name" value="AA_ABC_transptr_permease_3TM"/>
</dbReference>
<comment type="similarity">
    <text evidence="8">Belongs to the binding-protein-dependent transport system permease family.</text>
</comment>
<evidence type="ECO:0000259" key="9">
    <source>
        <dbReference type="PROSITE" id="PS50928"/>
    </source>
</evidence>
<evidence type="ECO:0000313" key="10">
    <source>
        <dbReference type="EMBL" id="MDO7906416.1"/>
    </source>
</evidence>
<dbReference type="EMBL" id="JAUQTB010000003">
    <property type="protein sequence ID" value="MDO7906416.1"/>
    <property type="molecule type" value="Genomic_DNA"/>
</dbReference>
<dbReference type="InterPro" id="IPR000515">
    <property type="entry name" value="MetI-like"/>
</dbReference>
<gene>
    <name evidence="10" type="ORF">Q5741_08295</name>
</gene>
<reference evidence="10 11" key="1">
    <citation type="submission" date="2023-07" db="EMBL/GenBank/DDBJ databases">
        <title>Paenibacillus sp. JX-17 nov. isolated from soil.</title>
        <authorList>
            <person name="Wan Y."/>
            <person name="Liu B."/>
        </authorList>
    </citation>
    <scope>NUCLEOTIDE SEQUENCE [LARGE SCALE GENOMIC DNA]</scope>
    <source>
        <strain evidence="10 11">JX-17</strain>
    </source>
</reference>
<sequence length="235" mass="26170">MSDRTERLIGIFTDSFWPLLQAGLEYTVPLTLVSYAIGLVLALVTAISRISRWGPLSMVFRFYVWLIRGTPLIVQLFVIFYGLPSIGVTLDPFTAAVIGFSLSVGAYGSEIVRAAILSIPDGQWEAAYASGMRRSQVLRWVVIPQAVNVSVPPMFNAFISLVKDTSLAATITVTELFRKSQQITAFTYEPLLMYCEVALIYLIFSTLLTILQDRLERRFSRQGARIGEADGNRLS</sequence>
<evidence type="ECO:0000256" key="6">
    <source>
        <dbReference type="ARBA" id="ARBA00022989"/>
    </source>
</evidence>
<feature type="transmembrane region" description="Helical" evidence="8">
    <location>
        <begin position="95"/>
        <end position="116"/>
    </location>
</feature>
<dbReference type="CDD" id="cd06261">
    <property type="entry name" value="TM_PBP2"/>
    <property type="match status" value="1"/>
</dbReference>
<comment type="caution">
    <text evidence="10">The sequence shown here is derived from an EMBL/GenBank/DDBJ whole genome shotgun (WGS) entry which is preliminary data.</text>
</comment>
<name>A0ABT9CFF4_9BACL</name>
<evidence type="ECO:0000256" key="2">
    <source>
        <dbReference type="ARBA" id="ARBA00022448"/>
    </source>
</evidence>
<feature type="domain" description="ABC transmembrane type-1" evidence="9">
    <location>
        <begin position="24"/>
        <end position="212"/>
    </location>
</feature>
<dbReference type="InterPro" id="IPR043429">
    <property type="entry name" value="ArtM/GltK/GlnP/TcyL/YhdX-like"/>
</dbReference>
<dbReference type="Pfam" id="PF00528">
    <property type="entry name" value="BPD_transp_1"/>
    <property type="match status" value="1"/>
</dbReference>
<evidence type="ECO:0000256" key="1">
    <source>
        <dbReference type="ARBA" id="ARBA00004651"/>
    </source>
</evidence>
<keyword evidence="2 8" id="KW-0813">Transport</keyword>
<keyword evidence="7 8" id="KW-0472">Membrane</keyword>
<evidence type="ECO:0000256" key="4">
    <source>
        <dbReference type="ARBA" id="ARBA00022692"/>
    </source>
</evidence>
<dbReference type="SUPFAM" id="SSF161098">
    <property type="entry name" value="MetI-like"/>
    <property type="match status" value="1"/>
</dbReference>
<dbReference type="PROSITE" id="PS50928">
    <property type="entry name" value="ABC_TM1"/>
    <property type="match status" value="1"/>
</dbReference>
<keyword evidence="4 8" id="KW-0812">Transmembrane</keyword>
<feature type="transmembrane region" description="Helical" evidence="8">
    <location>
        <begin position="26"/>
        <end position="50"/>
    </location>
</feature>
<dbReference type="InterPro" id="IPR035906">
    <property type="entry name" value="MetI-like_sf"/>
</dbReference>
<evidence type="ECO:0000313" key="11">
    <source>
        <dbReference type="Proteomes" id="UP001240171"/>
    </source>
</evidence>
<evidence type="ECO:0000256" key="5">
    <source>
        <dbReference type="ARBA" id="ARBA00022970"/>
    </source>
</evidence>
<evidence type="ECO:0000256" key="3">
    <source>
        <dbReference type="ARBA" id="ARBA00022475"/>
    </source>
</evidence>
<dbReference type="NCBIfam" id="TIGR01726">
    <property type="entry name" value="HEQRo_perm_3TM"/>
    <property type="match status" value="1"/>
</dbReference>
<dbReference type="PANTHER" id="PTHR30614">
    <property type="entry name" value="MEMBRANE COMPONENT OF AMINO ACID ABC TRANSPORTER"/>
    <property type="match status" value="1"/>
</dbReference>
<keyword evidence="6 8" id="KW-1133">Transmembrane helix</keyword>
<keyword evidence="3" id="KW-1003">Cell membrane</keyword>
<feature type="transmembrane region" description="Helical" evidence="8">
    <location>
        <begin position="137"/>
        <end position="159"/>
    </location>
</feature>
<keyword evidence="11" id="KW-1185">Reference proteome</keyword>
<dbReference type="Gene3D" id="1.10.3720.10">
    <property type="entry name" value="MetI-like"/>
    <property type="match status" value="1"/>
</dbReference>
<organism evidence="10 11">
    <name type="scientific">Paenibacillus lacisoli</name>
    <dbReference type="NCBI Taxonomy" id="3064525"/>
    <lineage>
        <taxon>Bacteria</taxon>
        <taxon>Bacillati</taxon>
        <taxon>Bacillota</taxon>
        <taxon>Bacilli</taxon>
        <taxon>Bacillales</taxon>
        <taxon>Paenibacillaceae</taxon>
        <taxon>Paenibacillus</taxon>
    </lineage>
</organism>
<dbReference type="RefSeq" id="WP_305023609.1">
    <property type="nucleotide sequence ID" value="NZ_JAUQTB010000003.1"/>
</dbReference>
<evidence type="ECO:0000256" key="7">
    <source>
        <dbReference type="ARBA" id="ARBA00023136"/>
    </source>
</evidence>
<feature type="transmembrane region" description="Helical" evidence="8">
    <location>
        <begin position="191"/>
        <end position="211"/>
    </location>
</feature>
<evidence type="ECO:0000256" key="8">
    <source>
        <dbReference type="RuleBase" id="RU363032"/>
    </source>
</evidence>
<dbReference type="Proteomes" id="UP001240171">
    <property type="component" value="Unassembled WGS sequence"/>
</dbReference>
<dbReference type="PANTHER" id="PTHR30614:SF0">
    <property type="entry name" value="L-CYSTINE TRANSPORT SYSTEM PERMEASE PROTEIN TCYL"/>
    <property type="match status" value="1"/>
</dbReference>
<keyword evidence="5" id="KW-0029">Amino-acid transport</keyword>
<feature type="transmembrane region" description="Helical" evidence="8">
    <location>
        <begin position="62"/>
        <end position="83"/>
    </location>
</feature>
<protein>
    <submittedName>
        <fullName evidence="10">Amino acid ABC transporter permease</fullName>
    </submittedName>
</protein>
<proteinExistence type="inferred from homology"/>